<accession>F9RME2</accession>
<dbReference type="Pfam" id="PF23746">
    <property type="entry name" value="Gp41_Mu"/>
    <property type="match status" value="1"/>
</dbReference>
<proteinExistence type="predicted"/>
<dbReference type="EMBL" id="AFWE01000081">
    <property type="protein sequence ID" value="EGU38370.1"/>
    <property type="molecule type" value="Genomic_DNA"/>
</dbReference>
<evidence type="ECO:0000313" key="2">
    <source>
        <dbReference type="Proteomes" id="UP000004349"/>
    </source>
</evidence>
<name>F9RME2_9VIBR</name>
<protein>
    <submittedName>
        <fullName evidence="1">Uncharacterized protein</fullName>
    </submittedName>
</protein>
<dbReference type="AlphaFoldDB" id="F9RME2"/>
<dbReference type="Proteomes" id="UP000004349">
    <property type="component" value="Unassembled WGS sequence"/>
</dbReference>
<dbReference type="InterPro" id="IPR056974">
    <property type="entry name" value="Tail_Gp41-like"/>
</dbReference>
<feature type="non-terminal residue" evidence="1">
    <location>
        <position position="1"/>
    </location>
</feature>
<sequence length="69" mass="7321">EPNYVLVRSNIKAGVALMRRQIKSIGDIQGPMSPADIKGLHAADLDIIQAHIKAMDTAAAQALIARGKS</sequence>
<reference evidence="1 2" key="1">
    <citation type="journal article" date="2012" name="Int. J. Syst. Evol. Microbiol.">
        <title>Vibrio caribbeanicus sp. nov., isolated from the marine sponge Scleritoderma cyanea.</title>
        <authorList>
            <person name="Hoffmann M."/>
            <person name="Monday S.R."/>
            <person name="Allard M.W."/>
            <person name="Strain E.A."/>
            <person name="Whittaker P."/>
            <person name="Naum M."/>
            <person name="McCarthy P.J."/>
            <person name="Lopez J.V."/>
            <person name="Fischer M."/>
            <person name="Brown E.W."/>
        </authorList>
    </citation>
    <scope>NUCLEOTIDE SEQUENCE [LARGE SCALE GENOMIC DNA]</scope>
    <source>
        <strain evidence="1 2">LMG 19158</strain>
    </source>
</reference>
<evidence type="ECO:0000313" key="1">
    <source>
        <dbReference type="EMBL" id="EGU38370.1"/>
    </source>
</evidence>
<comment type="caution">
    <text evidence="1">The sequence shown here is derived from an EMBL/GenBank/DDBJ whole genome shotgun (WGS) entry which is preliminary data.</text>
</comment>
<gene>
    <name evidence="1" type="ORF">VIS19158_22452</name>
</gene>
<organism evidence="1 2">
    <name type="scientific">Vibrio scophthalmi LMG 19158</name>
    <dbReference type="NCBI Taxonomy" id="870967"/>
    <lineage>
        <taxon>Bacteria</taxon>
        <taxon>Pseudomonadati</taxon>
        <taxon>Pseudomonadota</taxon>
        <taxon>Gammaproteobacteria</taxon>
        <taxon>Vibrionales</taxon>
        <taxon>Vibrionaceae</taxon>
        <taxon>Vibrio</taxon>
    </lineage>
</organism>